<reference evidence="1 2" key="1">
    <citation type="submission" date="2024-02" db="EMBL/GenBank/DDBJ databases">
        <title>Bacteria isolated from the canopy kelp, Nereocystis luetkeana.</title>
        <authorList>
            <person name="Pfister C.A."/>
            <person name="Younker I.T."/>
            <person name="Light S.H."/>
        </authorList>
    </citation>
    <scope>NUCLEOTIDE SEQUENCE [LARGE SCALE GENOMIC DNA]</scope>
    <source>
        <strain evidence="1 2">TI.1.05</strain>
    </source>
</reference>
<keyword evidence="2" id="KW-1185">Reference proteome</keyword>
<sequence>MFKKYIFVLYLVPCFTYANDVLKKDIAICSTELNSIERLACFDLLSRKIGVASPKVSLHKSSGKWTKQEEVSPLDDSTNIYIGVSGNETILNRYNKRITPELIIRCKENTTALTVWWGVYLGLDSTYVTYRIDNLKARKTKWSLSTKNEHIGKWSGNTSIPFIKKLFGKEKLLMQLTPYGENSVMTTFDISGIEEAIKPLRSKCNW</sequence>
<protein>
    <submittedName>
        <fullName evidence="1">Type VI secretion system-associated protein TagO</fullName>
    </submittedName>
</protein>
<name>A0ABU9GRL2_9GAMM</name>
<dbReference type="RefSeq" id="WP_341598093.1">
    <property type="nucleotide sequence ID" value="NZ_JBAKAZ010000035.1"/>
</dbReference>
<organism evidence="1 2">
    <name type="scientific">Psychromonas aquatilis</name>
    <dbReference type="NCBI Taxonomy" id="2005072"/>
    <lineage>
        <taxon>Bacteria</taxon>
        <taxon>Pseudomonadati</taxon>
        <taxon>Pseudomonadota</taxon>
        <taxon>Gammaproteobacteria</taxon>
        <taxon>Alteromonadales</taxon>
        <taxon>Psychromonadaceae</taxon>
        <taxon>Psychromonas</taxon>
    </lineage>
</organism>
<dbReference type="EMBL" id="JBAKAZ010000035">
    <property type="protein sequence ID" value="MEL0629960.1"/>
    <property type="molecule type" value="Genomic_DNA"/>
</dbReference>
<dbReference type="Proteomes" id="UP001369082">
    <property type="component" value="Unassembled WGS sequence"/>
</dbReference>
<evidence type="ECO:0000313" key="2">
    <source>
        <dbReference type="Proteomes" id="UP001369082"/>
    </source>
</evidence>
<gene>
    <name evidence="1" type="ORF">V6256_10120</name>
</gene>
<comment type="caution">
    <text evidence="1">The sequence shown here is derived from an EMBL/GenBank/DDBJ whole genome shotgun (WGS) entry which is preliminary data.</text>
</comment>
<dbReference type="Pfam" id="PF11319">
    <property type="entry name" value="VasI"/>
    <property type="match status" value="1"/>
</dbReference>
<proteinExistence type="predicted"/>
<dbReference type="InterPro" id="IPR017738">
    <property type="entry name" value="T6SS-assoc_VCA0118"/>
</dbReference>
<accession>A0ABU9GRL2</accession>
<evidence type="ECO:0000313" key="1">
    <source>
        <dbReference type="EMBL" id="MEL0629960.1"/>
    </source>
</evidence>